<dbReference type="InterPro" id="IPR017930">
    <property type="entry name" value="Myb_dom"/>
</dbReference>
<proteinExistence type="predicted"/>
<keyword evidence="6" id="KW-1185">Reference proteome</keyword>
<evidence type="ECO:0000313" key="5">
    <source>
        <dbReference type="EMBL" id="KVF84113.1"/>
    </source>
</evidence>
<dbReference type="AlphaFoldDB" id="A0A103LXU6"/>
<keyword evidence="5" id="KW-0238">DNA-binding</keyword>
<dbReference type="Gene3D" id="1.10.10.60">
    <property type="entry name" value="Homeodomain-like"/>
    <property type="match status" value="1"/>
</dbReference>
<dbReference type="InterPro" id="IPR009057">
    <property type="entry name" value="Homeodomain-like_sf"/>
</dbReference>
<dbReference type="PROSITE" id="PS51294">
    <property type="entry name" value="HTH_MYB"/>
    <property type="match status" value="1"/>
</dbReference>
<evidence type="ECO:0000313" key="6">
    <source>
        <dbReference type="Proteomes" id="UP000243975"/>
    </source>
</evidence>
<dbReference type="Proteomes" id="UP000243975">
    <property type="component" value="Unassembled WGS sequence"/>
</dbReference>
<dbReference type="GO" id="GO:0005634">
    <property type="term" value="C:nucleus"/>
    <property type="evidence" value="ECO:0007669"/>
    <property type="project" value="UniProtKB-SubCell"/>
</dbReference>
<name>A0A103LXU6_CYNCS</name>
<reference evidence="5 6" key="1">
    <citation type="journal article" date="2016" name="Sci. Rep.">
        <title>The genome sequence of the outbreeding globe artichoke constructed de novo incorporating a phase-aware low-pass sequencing strategy of F1 progeny.</title>
        <authorList>
            <person name="Scaglione D."/>
            <person name="Reyes-Chin-Wo S."/>
            <person name="Acquadro A."/>
            <person name="Froenicke L."/>
            <person name="Portis E."/>
            <person name="Beitel C."/>
            <person name="Tirone M."/>
            <person name="Mauro R."/>
            <person name="Lo Monaco A."/>
            <person name="Mauromicale G."/>
            <person name="Faccioli P."/>
            <person name="Cattivelli L."/>
            <person name="Rieseberg L."/>
            <person name="Michelmore R."/>
            <person name="Lanteri S."/>
        </authorList>
    </citation>
    <scope>NUCLEOTIDE SEQUENCE [LARGE SCALE GENOMIC DNA]</scope>
    <source>
        <strain evidence="5">2C</strain>
    </source>
</reference>
<comment type="caution">
    <text evidence="5">The sequence shown here is derived from an EMBL/GenBank/DDBJ whole genome shotgun (WGS) entry which is preliminary data.</text>
</comment>
<sequence>MEKQMLFDLQEKYGNKWAKIATYLPGRSVVHVKNIWYNHQEEEEEEEEEEDDDDDFKVGCIICYEQTRPKESRCFFVVVDDDHCVKVDETLHRIVNEQSYTNYEDSGVQVCCWCTLLIMEKGRIFLAMLTQLLQTPLV</sequence>
<feature type="domain" description="HTH myb-type" evidence="4">
    <location>
        <begin position="1"/>
        <end position="44"/>
    </location>
</feature>
<gene>
    <name evidence="5" type="ORF">Ccrd_026650</name>
</gene>
<feature type="domain" description="Myb-like" evidence="3">
    <location>
        <begin position="1"/>
        <end position="40"/>
    </location>
</feature>
<protein>
    <submittedName>
        <fullName evidence="5">Homeodomain-like protein</fullName>
    </submittedName>
</protein>
<dbReference type="InterPro" id="IPR001005">
    <property type="entry name" value="SANT/Myb"/>
</dbReference>
<dbReference type="Gramene" id="KVF84113">
    <property type="protein sequence ID" value="KVF84113"/>
    <property type="gene ID" value="Ccrd_026650"/>
</dbReference>
<organism evidence="5 6">
    <name type="scientific">Cynara cardunculus var. scolymus</name>
    <name type="common">Globe artichoke</name>
    <name type="synonym">Cynara scolymus</name>
    <dbReference type="NCBI Taxonomy" id="59895"/>
    <lineage>
        <taxon>Eukaryota</taxon>
        <taxon>Viridiplantae</taxon>
        <taxon>Streptophyta</taxon>
        <taxon>Embryophyta</taxon>
        <taxon>Tracheophyta</taxon>
        <taxon>Spermatophyta</taxon>
        <taxon>Magnoliopsida</taxon>
        <taxon>eudicotyledons</taxon>
        <taxon>Gunneridae</taxon>
        <taxon>Pentapetalae</taxon>
        <taxon>asterids</taxon>
        <taxon>campanulids</taxon>
        <taxon>Asterales</taxon>
        <taxon>Asteraceae</taxon>
        <taxon>Carduoideae</taxon>
        <taxon>Cardueae</taxon>
        <taxon>Carduinae</taxon>
        <taxon>Cynara</taxon>
    </lineage>
</organism>
<evidence type="ECO:0000256" key="1">
    <source>
        <dbReference type="ARBA" id="ARBA00004123"/>
    </source>
</evidence>
<dbReference type="EMBL" id="LEKV01008974">
    <property type="protein sequence ID" value="KVF84113.1"/>
    <property type="molecule type" value="Genomic_DNA"/>
</dbReference>
<dbReference type="Pfam" id="PF00249">
    <property type="entry name" value="Myb_DNA-binding"/>
    <property type="match status" value="1"/>
</dbReference>
<evidence type="ECO:0000256" key="2">
    <source>
        <dbReference type="ARBA" id="ARBA00023242"/>
    </source>
</evidence>
<evidence type="ECO:0000259" key="4">
    <source>
        <dbReference type="PROSITE" id="PS51294"/>
    </source>
</evidence>
<comment type="subcellular location">
    <subcellularLocation>
        <location evidence="1">Nucleus</location>
    </subcellularLocation>
</comment>
<dbReference type="SUPFAM" id="SSF46689">
    <property type="entry name" value="Homeodomain-like"/>
    <property type="match status" value="1"/>
</dbReference>
<keyword evidence="5" id="KW-0371">Homeobox</keyword>
<keyword evidence="2" id="KW-0539">Nucleus</keyword>
<dbReference type="PROSITE" id="PS50090">
    <property type="entry name" value="MYB_LIKE"/>
    <property type="match status" value="1"/>
</dbReference>
<accession>A0A103LXU6</accession>
<dbReference type="CDD" id="cd00167">
    <property type="entry name" value="SANT"/>
    <property type="match status" value="1"/>
</dbReference>
<evidence type="ECO:0000259" key="3">
    <source>
        <dbReference type="PROSITE" id="PS50090"/>
    </source>
</evidence>
<dbReference type="GO" id="GO:0003677">
    <property type="term" value="F:DNA binding"/>
    <property type="evidence" value="ECO:0007669"/>
    <property type="project" value="UniProtKB-KW"/>
</dbReference>